<dbReference type="InterPro" id="IPR011613">
    <property type="entry name" value="GH15-like"/>
</dbReference>
<dbReference type="RefSeq" id="WP_183332821.1">
    <property type="nucleotide sequence ID" value="NZ_BMHX01000002.1"/>
</dbReference>
<dbReference type="PANTHER" id="PTHR31616">
    <property type="entry name" value="TREHALASE"/>
    <property type="match status" value="1"/>
</dbReference>
<dbReference type="Pfam" id="PF00723">
    <property type="entry name" value="Glyco_hydro_15"/>
    <property type="match status" value="1"/>
</dbReference>
<evidence type="ECO:0000259" key="2">
    <source>
        <dbReference type="Pfam" id="PF19291"/>
    </source>
</evidence>
<dbReference type="GO" id="GO:0005975">
    <property type="term" value="P:carbohydrate metabolic process"/>
    <property type="evidence" value="ECO:0007669"/>
    <property type="project" value="InterPro"/>
</dbReference>
<feature type="domain" description="GH15-like" evidence="1">
    <location>
        <begin position="220"/>
        <end position="583"/>
    </location>
</feature>
<keyword evidence="4" id="KW-1185">Reference proteome</keyword>
<accession>A0A841K4F4</accession>
<dbReference type="EMBL" id="JACHEH010000002">
    <property type="protein sequence ID" value="MBB6167361.1"/>
    <property type="molecule type" value="Genomic_DNA"/>
</dbReference>
<protein>
    <submittedName>
        <fullName evidence="3">GH15 family glucan-1,4-alpha-glucosidase</fullName>
    </submittedName>
</protein>
<dbReference type="Pfam" id="PF19291">
    <property type="entry name" value="TREH_N"/>
    <property type="match status" value="1"/>
</dbReference>
<dbReference type="GO" id="GO:0004553">
    <property type="term" value="F:hydrolase activity, hydrolyzing O-glycosyl compounds"/>
    <property type="evidence" value="ECO:0007669"/>
    <property type="project" value="TreeGrafter"/>
</dbReference>
<dbReference type="InterPro" id="IPR012341">
    <property type="entry name" value="6hp_glycosidase-like_sf"/>
</dbReference>
<dbReference type="PANTHER" id="PTHR31616:SF0">
    <property type="entry name" value="GLUCAN 1,4-ALPHA-GLUCOSIDASE"/>
    <property type="match status" value="1"/>
</dbReference>
<evidence type="ECO:0000313" key="4">
    <source>
        <dbReference type="Proteomes" id="UP000588017"/>
    </source>
</evidence>
<dbReference type="InterPro" id="IPR045582">
    <property type="entry name" value="Trehalase-like_N"/>
</dbReference>
<proteinExistence type="predicted"/>
<evidence type="ECO:0000259" key="1">
    <source>
        <dbReference type="Pfam" id="PF00723"/>
    </source>
</evidence>
<evidence type="ECO:0000313" key="3">
    <source>
        <dbReference type="EMBL" id="MBB6167361.1"/>
    </source>
</evidence>
<name>A0A841K4F4_9HYPH</name>
<dbReference type="InterPro" id="IPR008928">
    <property type="entry name" value="6-hairpin_glycosidase_sf"/>
</dbReference>
<dbReference type="SUPFAM" id="SSF48208">
    <property type="entry name" value="Six-hairpin glycosidases"/>
    <property type="match status" value="1"/>
</dbReference>
<feature type="domain" description="Trehalase-like N-terminal" evidence="2">
    <location>
        <begin position="8"/>
        <end position="157"/>
    </location>
</feature>
<reference evidence="3 4" key="1">
    <citation type="submission" date="2020-08" db="EMBL/GenBank/DDBJ databases">
        <title>Genomic Encyclopedia of Type Strains, Phase IV (KMG-IV): sequencing the most valuable type-strain genomes for metagenomic binning, comparative biology and taxonomic classification.</title>
        <authorList>
            <person name="Goeker M."/>
        </authorList>
    </citation>
    <scope>NUCLEOTIDE SEQUENCE [LARGE SCALE GENOMIC DNA]</scope>
    <source>
        <strain evidence="3 4">DSM 101465</strain>
    </source>
</reference>
<dbReference type="Gene3D" id="1.50.10.10">
    <property type="match status" value="1"/>
</dbReference>
<organism evidence="3 4">
    <name type="scientific">Chelatococcus composti</name>
    <dbReference type="NCBI Taxonomy" id="1743235"/>
    <lineage>
        <taxon>Bacteria</taxon>
        <taxon>Pseudomonadati</taxon>
        <taxon>Pseudomonadota</taxon>
        <taxon>Alphaproteobacteria</taxon>
        <taxon>Hyphomicrobiales</taxon>
        <taxon>Chelatococcaceae</taxon>
        <taxon>Chelatococcus</taxon>
    </lineage>
</organism>
<comment type="caution">
    <text evidence="3">The sequence shown here is derived from an EMBL/GenBank/DDBJ whole genome shotgun (WGS) entry which is preliminary data.</text>
</comment>
<dbReference type="Proteomes" id="UP000588017">
    <property type="component" value="Unassembled WGS sequence"/>
</dbReference>
<gene>
    <name evidence="3" type="ORF">HNQ73_000979</name>
</gene>
<sequence length="594" mass="67000">MSDLDLGVVGNSAIAALIDRRGRIVWSCFPRLDGDPVFHGLLGASPQGDEGVFEIDLQGSIRSERRYWPNTAILETILEAEDGSKVRIVDFVPRFKMYGRIFRPAMLMRSVEPLVGSPMIKVRIRPSYDYGRERPETTRGSNTIRYHLGNQVLRLTTDGSPGLIRDEVPFILERPLTLILGPDETLPEAPATLFGKFCENTADYWREWVRYLAIPFEWQDVVIRAAITLKLCAYEETGGIVAALTTSIPEYGASGRTWDYRYCWLRDSFFTVRALNRLGATRTMEDYISYVSNVVARNGDRELQPLFGLQFESQLHEEIVPALPGYRGFGPVRRGNDAFRQRQNDGYGSVVLAISQCFFDERLIRKGDVALFERLEGLGEHAARLWAEPDAGLWEYRTLANVHTHSSAMCWAACDRLARIAGRLGLPERAVYWRGKADVIRDGIFERGWNAELGTFVSRFGGDDVDASLLLLADIGLVEARDPRFVSTVDFIGRRLRRGAHLFRYAGEDDFGTPETAFTICTLWYIEALARVGRREEARVLFEDVLGRRNSLGLLSEGIHVESGELWGNFPQTYSMVGLIHAALSLSASWEDAF</sequence>
<dbReference type="AlphaFoldDB" id="A0A841K4F4"/>